<sequence>TKINIFSNRLLDFFGEKSKFFPFRVKSRLTPPLDLWDPLHTTQENLDNSDLSAVVSGRISKIATF</sequence>
<dbReference type="WBParaSite" id="nRc.2.0.1.t21858-RA">
    <property type="protein sequence ID" value="nRc.2.0.1.t21858-RA"/>
    <property type="gene ID" value="nRc.2.0.1.g21858"/>
</dbReference>
<proteinExistence type="predicted"/>
<dbReference type="AlphaFoldDB" id="A0A915J7Y3"/>
<name>A0A915J7Y3_ROMCU</name>
<reference evidence="2" key="1">
    <citation type="submission" date="2022-11" db="UniProtKB">
        <authorList>
            <consortium name="WormBaseParasite"/>
        </authorList>
    </citation>
    <scope>IDENTIFICATION</scope>
</reference>
<keyword evidence="1" id="KW-1185">Reference proteome</keyword>
<dbReference type="Proteomes" id="UP000887565">
    <property type="component" value="Unplaced"/>
</dbReference>
<evidence type="ECO:0000313" key="2">
    <source>
        <dbReference type="WBParaSite" id="nRc.2.0.1.t21858-RA"/>
    </source>
</evidence>
<protein>
    <submittedName>
        <fullName evidence="2">Uncharacterized protein</fullName>
    </submittedName>
</protein>
<evidence type="ECO:0000313" key="1">
    <source>
        <dbReference type="Proteomes" id="UP000887565"/>
    </source>
</evidence>
<accession>A0A915J7Y3</accession>
<organism evidence="1 2">
    <name type="scientific">Romanomermis culicivorax</name>
    <name type="common">Nematode worm</name>
    <dbReference type="NCBI Taxonomy" id="13658"/>
    <lineage>
        <taxon>Eukaryota</taxon>
        <taxon>Metazoa</taxon>
        <taxon>Ecdysozoa</taxon>
        <taxon>Nematoda</taxon>
        <taxon>Enoplea</taxon>
        <taxon>Dorylaimia</taxon>
        <taxon>Mermithida</taxon>
        <taxon>Mermithoidea</taxon>
        <taxon>Mermithidae</taxon>
        <taxon>Romanomermis</taxon>
    </lineage>
</organism>